<dbReference type="PANTHER" id="PTHR44688:SF16">
    <property type="entry name" value="DNA-BINDING TRANSCRIPTIONAL ACTIVATOR DEVR_DOSR"/>
    <property type="match status" value="1"/>
</dbReference>
<gene>
    <name evidence="7" type="ORF">MESMUL_20890</name>
</gene>
<keyword evidence="2 7" id="KW-0238">DNA-binding</keyword>
<dbReference type="InterPro" id="IPR036388">
    <property type="entry name" value="WH-like_DNA-bd_sf"/>
</dbReference>
<evidence type="ECO:0000256" key="2">
    <source>
        <dbReference type="ARBA" id="ARBA00023125"/>
    </source>
</evidence>
<dbReference type="InterPro" id="IPR016032">
    <property type="entry name" value="Sig_transdc_resp-reg_C-effctor"/>
</dbReference>
<dbReference type="Proteomes" id="UP000266091">
    <property type="component" value="Unassembled WGS sequence"/>
</dbReference>
<evidence type="ECO:0000313" key="7">
    <source>
        <dbReference type="EMBL" id="GBO94735.1"/>
    </source>
</evidence>
<dbReference type="Gene3D" id="3.40.50.2300">
    <property type="match status" value="1"/>
</dbReference>
<evidence type="ECO:0000313" key="8">
    <source>
        <dbReference type="Proteomes" id="UP000266091"/>
    </source>
</evidence>
<dbReference type="GO" id="GO:0006355">
    <property type="term" value="P:regulation of DNA-templated transcription"/>
    <property type="evidence" value="ECO:0007669"/>
    <property type="project" value="InterPro"/>
</dbReference>
<dbReference type="InterPro" id="IPR001789">
    <property type="entry name" value="Sig_transdc_resp-reg_receiver"/>
</dbReference>
<feature type="domain" description="Response regulatory" evidence="6">
    <location>
        <begin position="10"/>
        <end position="124"/>
    </location>
</feature>
<dbReference type="PROSITE" id="PS50110">
    <property type="entry name" value="RESPONSE_REGULATORY"/>
    <property type="match status" value="1"/>
</dbReference>
<organism evidence="7 8">
    <name type="scientific">Mesosutterella multiformis</name>
    <dbReference type="NCBI Taxonomy" id="2259133"/>
    <lineage>
        <taxon>Bacteria</taxon>
        <taxon>Pseudomonadati</taxon>
        <taxon>Pseudomonadota</taxon>
        <taxon>Betaproteobacteria</taxon>
        <taxon>Burkholderiales</taxon>
        <taxon>Sutterellaceae</taxon>
        <taxon>Mesosutterella</taxon>
    </lineage>
</organism>
<dbReference type="PROSITE" id="PS50043">
    <property type="entry name" value="HTH_LUXR_2"/>
    <property type="match status" value="1"/>
</dbReference>
<dbReference type="PROSITE" id="PS00622">
    <property type="entry name" value="HTH_LUXR_1"/>
    <property type="match status" value="1"/>
</dbReference>
<evidence type="ECO:0000256" key="3">
    <source>
        <dbReference type="ARBA" id="ARBA00023163"/>
    </source>
</evidence>
<dbReference type="EMBL" id="BGZJ01000002">
    <property type="protein sequence ID" value="GBO94735.1"/>
    <property type="molecule type" value="Genomic_DNA"/>
</dbReference>
<dbReference type="SUPFAM" id="SSF52172">
    <property type="entry name" value="CheY-like"/>
    <property type="match status" value="1"/>
</dbReference>
<dbReference type="CDD" id="cd17537">
    <property type="entry name" value="REC_FixJ"/>
    <property type="match status" value="1"/>
</dbReference>
<keyword evidence="8" id="KW-1185">Reference proteome</keyword>
<dbReference type="InterPro" id="IPR000792">
    <property type="entry name" value="Tscrpt_reg_LuxR_C"/>
</dbReference>
<dbReference type="PANTHER" id="PTHR44688">
    <property type="entry name" value="DNA-BINDING TRANSCRIPTIONAL ACTIVATOR DEVR_DOSR"/>
    <property type="match status" value="1"/>
</dbReference>
<comment type="caution">
    <text evidence="7">The sequence shown here is derived from an EMBL/GenBank/DDBJ whole genome shotgun (WGS) entry which is preliminary data.</text>
</comment>
<protein>
    <submittedName>
        <fullName evidence="7">DNA-binding response regulator</fullName>
    </submittedName>
</protein>
<dbReference type="SMART" id="SM00448">
    <property type="entry name" value="REC"/>
    <property type="match status" value="1"/>
</dbReference>
<dbReference type="PRINTS" id="PR00038">
    <property type="entry name" value="HTHLUXR"/>
</dbReference>
<evidence type="ECO:0000259" key="6">
    <source>
        <dbReference type="PROSITE" id="PS50110"/>
    </source>
</evidence>
<reference evidence="7 8" key="1">
    <citation type="journal article" date="2018" name="Int. J. Syst. Evol. Microbiol.">
        <title>Mesosutterella multiformis gen. nov., sp. nov., a member of the family Sutterellaceae and Sutterella megalosphaeroides sp. nov., isolated from human faeces.</title>
        <authorList>
            <person name="Sakamoto M."/>
            <person name="Ikeyama N."/>
            <person name="Kunihiro T."/>
            <person name="Iino T."/>
            <person name="Yuki M."/>
            <person name="Ohkuma M."/>
        </authorList>
    </citation>
    <scope>NUCLEOTIDE SEQUENCE [LARGE SCALE GENOMIC DNA]</scope>
    <source>
        <strain evidence="7 8">4NBBH2</strain>
    </source>
</reference>
<evidence type="ECO:0000256" key="1">
    <source>
        <dbReference type="ARBA" id="ARBA00023015"/>
    </source>
</evidence>
<keyword evidence="1" id="KW-0805">Transcription regulation</keyword>
<dbReference type="Pfam" id="PF00072">
    <property type="entry name" value="Response_reg"/>
    <property type="match status" value="1"/>
</dbReference>
<dbReference type="GO" id="GO:0000160">
    <property type="term" value="P:phosphorelay signal transduction system"/>
    <property type="evidence" value="ECO:0007669"/>
    <property type="project" value="InterPro"/>
</dbReference>
<name>A0A388SEY0_9BURK</name>
<dbReference type="CDD" id="cd06170">
    <property type="entry name" value="LuxR_C_like"/>
    <property type="match status" value="1"/>
</dbReference>
<feature type="domain" description="HTH luxR-type" evidence="5">
    <location>
        <begin position="140"/>
        <end position="205"/>
    </location>
</feature>
<sequence>MTEDEKQKVLIRIVDDDQAVRDGSEFMLSCKGWKVKSYASARDFLVSDTPSVPGCLVLDIRMPGMSGLELQDEMRKRGSTLPIIFLTGHGDIHAAIRTFKRGAADFLLKPVDNATLFRAIERSAADSLARSDGGLTGSEALDALKEMSDRETEILGLIREGMQNRAIAERLALSERTVQGHRNNIYHKLRVHTEAELLTCLARAEERKAADQEI</sequence>
<dbReference type="GO" id="GO:0003677">
    <property type="term" value="F:DNA binding"/>
    <property type="evidence" value="ECO:0007669"/>
    <property type="project" value="UniProtKB-KW"/>
</dbReference>
<evidence type="ECO:0000259" key="5">
    <source>
        <dbReference type="PROSITE" id="PS50043"/>
    </source>
</evidence>
<dbReference type="SMART" id="SM00421">
    <property type="entry name" value="HTH_LUXR"/>
    <property type="match status" value="1"/>
</dbReference>
<proteinExistence type="predicted"/>
<dbReference type="RefSeq" id="WP_238691408.1">
    <property type="nucleotide sequence ID" value="NZ_BGZJ01000002.1"/>
</dbReference>
<dbReference type="Gene3D" id="1.10.10.10">
    <property type="entry name" value="Winged helix-like DNA-binding domain superfamily/Winged helix DNA-binding domain"/>
    <property type="match status" value="1"/>
</dbReference>
<evidence type="ECO:0000256" key="4">
    <source>
        <dbReference type="PROSITE-ProRule" id="PRU00169"/>
    </source>
</evidence>
<dbReference type="Pfam" id="PF00196">
    <property type="entry name" value="GerE"/>
    <property type="match status" value="1"/>
</dbReference>
<dbReference type="InterPro" id="IPR011006">
    <property type="entry name" value="CheY-like_superfamily"/>
</dbReference>
<dbReference type="SUPFAM" id="SSF46894">
    <property type="entry name" value="C-terminal effector domain of the bipartite response regulators"/>
    <property type="match status" value="1"/>
</dbReference>
<feature type="modified residue" description="4-aspartylphosphate" evidence="4">
    <location>
        <position position="59"/>
    </location>
</feature>
<keyword evidence="4" id="KW-0597">Phosphoprotein</keyword>
<accession>A0A388SEY0</accession>
<dbReference type="AlphaFoldDB" id="A0A388SEY0"/>
<keyword evidence="3" id="KW-0804">Transcription</keyword>